<feature type="coiled-coil region" evidence="1">
    <location>
        <begin position="38"/>
        <end position="92"/>
    </location>
</feature>
<dbReference type="EMBL" id="JBHSTQ010000002">
    <property type="protein sequence ID" value="MFC6385617.1"/>
    <property type="molecule type" value="Genomic_DNA"/>
</dbReference>
<organism evidence="2 3">
    <name type="scientific">Sporolactobacillus kofuensis</name>
    <dbReference type="NCBI Taxonomy" id="269672"/>
    <lineage>
        <taxon>Bacteria</taxon>
        <taxon>Bacillati</taxon>
        <taxon>Bacillota</taxon>
        <taxon>Bacilli</taxon>
        <taxon>Bacillales</taxon>
        <taxon>Sporolactobacillaceae</taxon>
        <taxon>Sporolactobacillus</taxon>
    </lineage>
</organism>
<evidence type="ECO:0000313" key="3">
    <source>
        <dbReference type="Proteomes" id="UP001596267"/>
    </source>
</evidence>
<dbReference type="InterPro" id="IPR009053">
    <property type="entry name" value="Prefoldin"/>
</dbReference>
<evidence type="ECO:0000256" key="1">
    <source>
        <dbReference type="SAM" id="Coils"/>
    </source>
</evidence>
<keyword evidence="3" id="KW-1185">Reference proteome</keyword>
<evidence type="ECO:0000313" key="2">
    <source>
        <dbReference type="EMBL" id="MFC6385617.1"/>
    </source>
</evidence>
<reference evidence="3" key="1">
    <citation type="journal article" date="2019" name="Int. J. Syst. Evol. Microbiol.">
        <title>The Global Catalogue of Microorganisms (GCM) 10K type strain sequencing project: providing services to taxonomists for standard genome sequencing and annotation.</title>
        <authorList>
            <consortium name="The Broad Institute Genomics Platform"/>
            <consortium name="The Broad Institute Genome Sequencing Center for Infectious Disease"/>
            <person name="Wu L."/>
            <person name="Ma J."/>
        </authorList>
    </citation>
    <scope>NUCLEOTIDE SEQUENCE [LARGE SCALE GENOMIC DNA]</scope>
    <source>
        <strain evidence="3">CCUG 42001</strain>
    </source>
</reference>
<gene>
    <name evidence="2" type="ORF">ACFP7A_03290</name>
</gene>
<accession>A0ABW1WDE3</accession>
<keyword evidence="1" id="KW-0175">Coiled coil</keyword>
<name>A0ABW1WDE3_9BACL</name>
<dbReference type="Gene3D" id="1.10.287.370">
    <property type="match status" value="1"/>
</dbReference>
<sequence>MGSNNIGENDYNFADLLQLIGQWLTTTGDTFSLVGQIMALEKDRNDAIQTQIDKQQEALQKQQSDQQVQQQIAKMQEQINHLQNQIDKKDLNKLD</sequence>
<proteinExistence type="predicted"/>
<dbReference type="RefSeq" id="WP_253051899.1">
    <property type="nucleotide sequence ID" value="NZ_JAMXWN010000001.1"/>
</dbReference>
<dbReference type="Proteomes" id="UP001596267">
    <property type="component" value="Unassembled WGS sequence"/>
</dbReference>
<protein>
    <submittedName>
        <fullName evidence="2">Uncharacterized protein</fullName>
    </submittedName>
</protein>
<comment type="caution">
    <text evidence="2">The sequence shown here is derived from an EMBL/GenBank/DDBJ whole genome shotgun (WGS) entry which is preliminary data.</text>
</comment>